<feature type="compositionally biased region" description="Polar residues" evidence="1">
    <location>
        <begin position="72"/>
        <end position="83"/>
    </location>
</feature>
<keyword evidence="4" id="KW-1185">Reference proteome</keyword>
<reference evidence="3 4" key="1">
    <citation type="submission" date="2018-06" db="EMBL/GenBank/DDBJ databases">
        <title>Genomic Encyclopedia of Type Strains, Phase IV (KMG-IV): sequencing the most valuable type-strain genomes for metagenomic binning, comparative biology and taxonomic classification.</title>
        <authorList>
            <person name="Goeker M."/>
        </authorList>
    </citation>
    <scope>NUCLEOTIDE SEQUENCE [LARGE SCALE GENOMIC DNA]</scope>
    <source>
        <strain evidence="3 4">DSM 45521</strain>
    </source>
</reference>
<feature type="region of interest" description="Disordered" evidence="1">
    <location>
        <begin position="1"/>
        <end position="23"/>
    </location>
</feature>
<feature type="region of interest" description="Disordered" evidence="1">
    <location>
        <begin position="68"/>
        <end position="150"/>
    </location>
</feature>
<protein>
    <submittedName>
        <fullName evidence="3">Uncharacterized protein</fullName>
    </submittedName>
</protein>
<dbReference type="EMBL" id="QJSP01000019">
    <property type="protein sequence ID" value="PYE12949.1"/>
    <property type="molecule type" value="Genomic_DNA"/>
</dbReference>
<dbReference type="AlphaFoldDB" id="A0A318RUC8"/>
<feature type="compositionally biased region" description="Low complexity" evidence="1">
    <location>
        <begin position="97"/>
        <end position="134"/>
    </location>
</feature>
<keyword evidence="2" id="KW-0472">Membrane</keyword>
<evidence type="ECO:0000313" key="3">
    <source>
        <dbReference type="EMBL" id="PYE12949.1"/>
    </source>
</evidence>
<dbReference type="OrthoDB" id="4578865at2"/>
<accession>A0A318RUC8</accession>
<evidence type="ECO:0000256" key="1">
    <source>
        <dbReference type="SAM" id="MobiDB-lite"/>
    </source>
</evidence>
<name>A0A318RUC8_WILLI</name>
<evidence type="ECO:0000313" key="4">
    <source>
        <dbReference type="Proteomes" id="UP000247591"/>
    </source>
</evidence>
<proteinExistence type="predicted"/>
<dbReference type="RefSeq" id="WP_110472195.1">
    <property type="nucleotide sequence ID" value="NZ_QJSP01000019.1"/>
</dbReference>
<gene>
    <name evidence="3" type="ORF">DFR67_11956</name>
</gene>
<keyword evidence="2" id="KW-0812">Transmembrane</keyword>
<feature type="transmembrane region" description="Helical" evidence="2">
    <location>
        <begin position="39"/>
        <end position="58"/>
    </location>
</feature>
<sequence length="150" mass="16387">MSEQSGRDQEASPTSEALEAEPKKSLWERIPRHLFRGRVRTTTAALVVLFIAALFLYGQRSDHYANLDEQARQNQISQVQAPRTTTPPPPVEEEPTETSTTPSTTTTQSTTVPPTIEEEPSSSSSSEPTTTTPPQGGFRLPELPTISIAP</sequence>
<organism evidence="3 4">
    <name type="scientific">Williamsia limnetica</name>
    <dbReference type="NCBI Taxonomy" id="882452"/>
    <lineage>
        <taxon>Bacteria</taxon>
        <taxon>Bacillati</taxon>
        <taxon>Actinomycetota</taxon>
        <taxon>Actinomycetes</taxon>
        <taxon>Mycobacteriales</taxon>
        <taxon>Nocardiaceae</taxon>
        <taxon>Williamsia</taxon>
    </lineage>
</organism>
<evidence type="ECO:0000256" key="2">
    <source>
        <dbReference type="SAM" id="Phobius"/>
    </source>
</evidence>
<comment type="caution">
    <text evidence="3">The sequence shown here is derived from an EMBL/GenBank/DDBJ whole genome shotgun (WGS) entry which is preliminary data.</text>
</comment>
<keyword evidence="2" id="KW-1133">Transmembrane helix</keyword>
<dbReference type="Proteomes" id="UP000247591">
    <property type="component" value="Unassembled WGS sequence"/>
</dbReference>
<feature type="compositionally biased region" description="Basic and acidic residues" evidence="1">
    <location>
        <begin position="1"/>
        <end position="10"/>
    </location>
</feature>